<feature type="chain" id="PRO_5019099979" evidence="1">
    <location>
        <begin position="22"/>
        <end position="230"/>
    </location>
</feature>
<dbReference type="PANTHER" id="PTHR34387:SF1">
    <property type="entry name" value="PERIPLASMIC IMMUNOGENIC PROTEIN"/>
    <property type="match status" value="1"/>
</dbReference>
<dbReference type="OrthoDB" id="6076439at2"/>
<comment type="caution">
    <text evidence="2">The sequence shown here is derived from an EMBL/GenBank/DDBJ whole genome shotgun (WGS) entry which is preliminary data.</text>
</comment>
<evidence type="ECO:0000313" key="3">
    <source>
        <dbReference type="Proteomes" id="UP000283734"/>
    </source>
</evidence>
<sequence length="230" mass="25189">MKRMTLILLAGASLFTLTACGQGTAIDRDTISVTGTGEAHAEPDIFLVSATAREEGDDIDALKDRVDDAVSDMLELADDLDIPEKQVRASDLRISPQWQYQPERKLLGHQVSRDVTFRVSGMSVYTRLLDGLASQNVQDLHPAGTEISNVDIHTDRALEKAVDDARRRAERIADAADRSVGEAIRIEAQNVQVPRPVMMMARVKEDAAGGSYRPGETEISAQVSITFELE</sequence>
<dbReference type="InterPro" id="IPR007497">
    <property type="entry name" value="SIMPL/DUF541"/>
</dbReference>
<dbReference type="GO" id="GO:0006974">
    <property type="term" value="P:DNA damage response"/>
    <property type="evidence" value="ECO:0007669"/>
    <property type="project" value="TreeGrafter"/>
</dbReference>
<keyword evidence="1" id="KW-0732">Signal</keyword>
<keyword evidence="3" id="KW-1185">Reference proteome</keyword>
<dbReference type="Pfam" id="PF04402">
    <property type="entry name" value="SIMPL"/>
    <property type="match status" value="1"/>
</dbReference>
<dbReference type="EMBL" id="QYYA01000003">
    <property type="protein sequence ID" value="RJG17513.1"/>
    <property type="molecule type" value="Genomic_DNA"/>
</dbReference>
<dbReference type="InterPro" id="IPR052022">
    <property type="entry name" value="26kDa_periplasmic_antigen"/>
</dbReference>
<organism evidence="2 3">
    <name type="scientific">Alcanivorax profundi</name>
    <dbReference type="NCBI Taxonomy" id="2338368"/>
    <lineage>
        <taxon>Bacteria</taxon>
        <taxon>Pseudomonadati</taxon>
        <taxon>Pseudomonadota</taxon>
        <taxon>Gammaproteobacteria</taxon>
        <taxon>Oceanospirillales</taxon>
        <taxon>Alcanivoracaceae</taxon>
        <taxon>Alcanivorax</taxon>
    </lineage>
</organism>
<protein>
    <submittedName>
        <fullName evidence="2">DUF541 domain-containing protein</fullName>
    </submittedName>
</protein>
<dbReference type="Proteomes" id="UP000283734">
    <property type="component" value="Unassembled WGS sequence"/>
</dbReference>
<feature type="signal peptide" evidence="1">
    <location>
        <begin position="1"/>
        <end position="21"/>
    </location>
</feature>
<reference evidence="2 3" key="1">
    <citation type="submission" date="2018-09" db="EMBL/GenBank/DDBJ databases">
        <title>Alcanivorax profundi sp. nov., isolated from 1000 m-depth seawater of the Mariana Trench.</title>
        <authorList>
            <person name="Liu J."/>
        </authorList>
    </citation>
    <scope>NUCLEOTIDE SEQUENCE [LARGE SCALE GENOMIC DNA]</scope>
    <source>
        <strain evidence="2 3">MTEO17</strain>
    </source>
</reference>
<evidence type="ECO:0000256" key="1">
    <source>
        <dbReference type="SAM" id="SignalP"/>
    </source>
</evidence>
<dbReference type="RefSeq" id="WP_022986744.1">
    <property type="nucleotide sequence ID" value="NZ_QYYA01000003.1"/>
</dbReference>
<name>A0A418XXI2_9GAMM</name>
<dbReference type="PROSITE" id="PS51257">
    <property type="entry name" value="PROKAR_LIPOPROTEIN"/>
    <property type="match status" value="1"/>
</dbReference>
<dbReference type="Gene3D" id="3.30.110.170">
    <property type="entry name" value="Protein of unknown function (DUF541), domain 1"/>
    <property type="match status" value="1"/>
</dbReference>
<dbReference type="Gene3D" id="3.30.70.2970">
    <property type="entry name" value="Protein of unknown function (DUF541), domain 2"/>
    <property type="match status" value="1"/>
</dbReference>
<proteinExistence type="predicted"/>
<evidence type="ECO:0000313" key="2">
    <source>
        <dbReference type="EMBL" id="RJG17513.1"/>
    </source>
</evidence>
<dbReference type="AlphaFoldDB" id="A0A418XXI2"/>
<gene>
    <name evidence="2" type="ORF">D4A39_12455</name>
</gene>
<accession>A0A418XXI2</accession>
<dbReference type="PANTHER" id="PTHR34387">
    <property type="entry name" value="SLR1258 PROTEIN"/>
    <property type="match status" value="1"/>
</dbReference>